<evidence type="ECO:0000313" key="2">
    <source>
        <dbReference type="EMBL" id="KAH1179831.1"/>
    </source>
</evidence>
<reference evidence="2" key="1">
    <citation type="submission" date="2021-09" db="EMBL/GenBank/DDBJ databases">
        <title>The genome of Mauremys mutica provides insights into the evolution of semi-aquatic lifestyle.</title>
        <authorList>
            <person name="Gong S."/>
            <person name="Gao Y."/>
        </authorList>
    </citation>
    <scope>NUCLEOTIDE SEQUENCE</scope>
    <source>
        <strain evidence="2">MM-2020</strain>
        <tissue evidence="2">Muscle</tissue>
    </source>
</reference>
<proteinExistence type="predicted"/>
<dbReference type="AlphaFoldDB" id="A0A9D3XHI5"/>
<organism evidence="2 3">
    <name type="scientific">Mauremys mutica</name>
    <name type="common">yellowpond turtle</name>
    <dbReference type="NCBI Taxonomy" id="74926"/>
    <lineage>
        <taxon>Eukaryota</taxon>
        <taxon>Metazoa</taxon>
        <taxon>Chordata</taxon>
        <taxon>Craniata</taxon>
        <taxon>Vertebrata</taxon>
        <taxon>Euteleostomi</taxon>
        <taxon>Archelosauria</taxon>
        <taxon>Testudinata</taxon>
        <taxon>Testudines</taxon>
        <taxon>Cryptodira</taxon>
        <taxon>Durocryptodira</taxon>
        <taxon>Testudinoidea</taxon>
        <taxon>Geoemydidae</taxon>
        <taxon>Geoemydinae</taxon>
        <taxon>Mauremys</taxon>
    </lineage>
</organism>
<evidence type="ECO:0000256" key="1">
    <source>
        <dbReference type="SAM" id="MobiDB-lite"/>
    </source>
</evidence>
<dbReference type="EMBL" id="JAHDVG010000471">
    <property type="protein sequence ID" value="KAH1179831.1"/>
    <property type="molecule type" value="Genomic_DNA"/>
</dbReference>
<evidence type="ECO:0000313" key="3">
    <source>
        <dbReference type="Proteomes" id="UP000827986"/>
    </source>
</evidence>
<accession>A0A9D3XHI5</accession>
<protein>
    <submittedName>
        <fullName evidence="2">Uncharacterized protein</fullName>
    </submittedName>
</protein>
<keyword evidence="3" id="KW-1185">Reference proteome</keyword>
<name>A0A9D3XHI5_9SAUR</name>
<comment type="caution">
    <text evidence="2">The sequence shown here is derived from an EMBL/GenBank/DDBJ whole genome shotgun (WGS) entry which is preliminary data.</text>
</comment>
<sequence>MARRRASGDLPPVRRRRGSAVQKEVGTSGLYPALRYTSGYRATQMQSVPLLWIYTRTAQQPPTGDRRGLQDSYSRQTCIPQTVIPWERHRTAQPEPWRPTRLTLAVSLRISMISTLQMH</sequence>
<dbReference type="Proteomes" id="UP000827986">
    <property type="component" value="Unassembled WGS sequence"/>
</dbReference>
<feature type="region of interest" description="Disordered" evidence="1">
    <location>
        <begin position="1"/>
        <end position="24"/>
    </location>
</feature>
<gene>
    <name evidence="2" type="ORF">KIL84_005881</name>
</gene>